<dbReference type="EMBL" id="CM002922">
    <property type="protein sequence ID" value="KGN66535.1"/>
    <property type="molecule type" value="Genomic_DNA"/>
</dbReference>
<evidence type="ECO:0000313" key="3">
    <source>
        <dbReference type="Proteomes" id="UP000029981"/>
    </source>
</evidence>
<evidence type="ECO:0000313" key="2">
    <source>
        <dbReference type="EMBL" id="KGN66535.1"/>
    </source>
</evidence>
<dbReference type="AlphaFoldDB" id="A0A0A0LXH4"/>
<reference evidence="2 3" key="4">
    <citation type="journal article" date="2011" name="BMC Genomics">
        <title>RNA-Seq improves annotation of protein-coding genes in the cucumber genome.</title>
        <authorList>
            <person name="Li Z."/>
            <person name="Zhang Z."/>
            <person name="Yan P."/>
            <person name="Huang S."/>
            <person name="Fei Z."/>
            <person name="Lin K."/>
        </authorList>
    </citation>
    <scope>NUCLEOTIDE SEQUENCE [LARGE SCALE GENOMIC DNA]</scope>
    <source>
        <strain evidence="3">cv. 9930</strain>
    </source>
</reference>
<organism evidence="2 3">
    <name type="scientific">Cucumis sativus</name>
    <name type="common">Cucumber</name>
    <dbReference type="NCBI Taxonomy" id="3659"/>
    <lineage>
        <taxon>Eukaryota</taxon>
        <taxon>Viridiplantae</taxon>
        <taxon>Streptophyta</taxon>
        <taxon>Embryophyta</taxon>
        <taxon>Tracheophyta</taxon>
        <taxon>Spermatophyta</taxon>
        <taxon>Magnoliopsida</taxon>
        <taxon>eudicotyledons</taxon>
        <taxon>Gunneridae</taxon>
        <taxon>Pentapetalae</taxon>
        <taxon>rosids</taxon>
        <taxon>fabids</taxon>
        <taxon>Cucurbitales</taxon>
        <taxon>Cucurbitaceae</taxon>
        <taxon>Benincaseae</taxon>
        <taxon>Cucumis</taxon>
    </lineage>
</organism>
<gene>
    <name evidence="2" type="ORF">Csa_1G627450</name>
</gene>
<proteinExistence type="predicted"/>
<dbReference type="Gramene" id="KGN66535">
    <property type="protein sequence ID" value="KGN66535"/>
    <property type="gene ID" value="Csa_1G627450"/>
</dbReference>
<reference evidence="2 3" key="3">
    <citation type="journal article" date="2010" name="BMC Genomics">
        <title>Transcriptome sequencing and comparative analysis of cucumber flowers with different sex types.</title>
        <authorList>
            <person name="Guo S."/>
            <person name="Zheng Y."/>
            <person name="Joung J.G."/>
            <person name="Liu S."/>
            <person name="Zhang Z."/>
            <person name="Crasta O.R."/>
            <person name="Sobral B.W."/>
            <person name="Xu Y."/>
            <person name="Huang S."/>
            <person name="Fei Z."/>
        </authorList>
    </citation>
    <scope>NUCLEOTIDE SEQUENCE [LARGE SCALE GENOMIC DNA]</scope>
    <source>
        <strain evidence="3">cv. 9930</strain>
    </source>
</reference>
<keyword evidence="3" id="KW-1185">Reference proteome</keyword>
<name>A0A0A0LXH4_CUCSA</name>
<reference evidence="2 3" key="1">
    <citation type="journal article" date="2009" name="Nat. Genet.">
        <title>The genome of the cucumber, Cucumis sativus L.</title>
        <authorList>
            <person name="Huang S."/>
            <person name="Li R."/>
            <person name="Zhang Z."/>
            <person name="Li L."/>
            <person name="Gu X."/>
            <person name="Fan W."/>
            <person name="Lucas W.J."/>
            <person name="Wang X."/>
            <person name="Xie B."/>
            <person name="Ni P."/>
            <person name="Ren Y."/>
            <person name="Zhu H."/>
            <person name="Li J."/>
            <person name="Lin K."/>
            <person name="Jin W."/>
            <person name="Fei Z."/>
            <person name="Li G."/>
            <person name="Staub J."/>
            <person name="Kilian A."/>
            <person name="van der Vossen E.A."/>
            <person name="Wu Y."/>
            <person name="Guo J."/>
            <person name="He J."/>
            <person name="Jia Z."/>
            <person name="Ren Y."/>
            <person name="Tian G."/>
            <person name="Lu Y."/>
            <person name="Ruan J."/>
            <person name="Qian W."/>
            <person name="Wang M."/>
            <person name="Huang Q."/>
            <person name="Li B."/>
            <person name="Xuan Z."/>
            <person name="Cao J."/>
            <person name="Asan"/>
            <person name="Wu Z."/>
            <person name="Zhang J."/>
            <person name="Cai Q."/>
            <person name="Bai Y."/>
            <person name="Zhao B."/>
            <person name="Han Y."/>
            <person name="Li Y."/>
            <person name="Li X."/>
            <person name="Wang S."/>
            <person name="Shi Q."/>
            <person name="Liu S."/>
            <person name="Cho W.K."/>
            <person name="Kim J.Y."/>
            <person name="Xu Y."/>
            <person name="Heller-Uszynska K."/>
            <person name="Miao H."/>
            <person name="Cheng Z."/>
            <person name="Zhang S."/>
            <person name="Wu J."/>
            <person name="Yang Y."/>
            <person name="Kang H."/>
            <person name="Li M."/>
            <person name="Liang H."/>
            <person name="Ren X."/>
            <person name="Shi Z."/>
            <person name="Wen M."/>
            <person name="Jian M."/>
            <person name="Yang H."/>
            <person name="Zhang G."/>
            <person name="Yang Z."/>
            <person name="Chen R."/>
            <person name="Liu S."/>
            <person name="Li J."/>
            <person name="Ma L."/>
            <person name="Liu H."/>
            <person name="Zhou Y."/>
            <person name="Zhao J."/>
            <person name="Fang X."/>
            <person name="Li G."/>
            <person name="Fang L."/>
            <person name="Li Y."/>
            <person name="Liu D."/>
            <person name="Zheng H."/>
            <person name="Zhang Y."/>
            <person name="Qin N."/>
            <person name="Li Z."/>
            <person name="Yang G."/>
            <person name="Yang S."/>
            <person name="Bolund L."/>
            <person name="Kristiansen K."/>
            <person name="Zheng H."/>
            <person name="Li S."/>
            <person name="Zhang X."/>
            <person name="Yang H."/>
            <person name="Wang J."/>
            <person name="Sun R."/>
            <person name="Zhang B."/>
            <person name="Jiang S."/>
            <person name="Wang J."/>
            <person name="Du Y."/>
            <person name="Li S."/>
        </authorList>
    </citation>
    <scope>NUCLEOTIDE SEQUENCE [LARGE SCALE GENOMIC DNA]</scope>
    <source>
        <strain evidence="3">cv. 9930</strain>
    </source>
</reference>
<accession>A0A0A0LXH4</accession>
<evidence type="ECO:0000256" key="1">
    <source>
        <dbReference type="SAM" id="MobiDB-lite"/>
    </source>
</evidence>
<feature type="compositionally biased region" description="Basic and acidic residues" evidence="1">
    <location>
        <begin position="28"/>
        <end position="44"/>
    </location>
</feature>
<feature type="compositionally biased region" description="Basic residues" evidence="1">
    <location>
        <begin position="1"/>
        <end position="27"/>
    </location>
</feature>
<sequence>MNFKPKCKSPRHLKRTWSKREGLRRKRESLERNPKERVKKRQDEEVLEQNGFGGIEGQYLKESR</sequence>
<reference evidence="2 3" key="2">
    <citation type="journal article" date="2009" name="PLoS ONE">
        <title>An integrated genetic and cytogenetic map of the cucumber genome.</title>
        <authorList>
            <person name="Ren Y."/>
            <person name="Zhang Z."/>
            <person name="Liu J."/>
            <person name="Staub J.E."/>
            <person name="Han Y."/>
            <person name="Cheng Z."/>
            <person name="Li X."/>
            <person name="Lu J."/>
            <person name="Miao H."/>
            <person name="Kang H."/>
            <person name="Xie B."/>
            <person name="Gu X."/>
            <person name="Wang X."/>
            <person name="Du Y."/>
            <person name="Jin W."/>
            <person name="Huang S."/>
        </authorList>
    </citation>
    <scope>NUCLEOTIDE SEQUENCE [LARGE SCALE GENOMIC DNA]</scope>
    <source>
        <strain evidence="3">cv. 9930</strain>
    </source>
</reference>
<feature type="region of interest" description="Disordered" evidence="1">
    <location>
        <begin position="1"/>
        <end position="50"/>
    </location>
</feature>
<dbReference type="Proteomes" id="UP000029981">
    <property type="component" value="Chromosome 1"/>
</dbReference>
<protein>
    <submittedName>
        <fullName evidence="2">Uncharacterized protein</fullName>
    </submittedName>
</protein>